<dbReference type="Proteomes" id="UP000664859">
    <property type="component" value="Unassembled WGS sequence"/>
</dbReference>
<sequence length="819" mass="89581">MVYAGLQGMPGVVRSYYTGDGTDVMQWLEKNALQPFLRPLTKRVADAAGGNLVRALLAAYCVRYKRRPLIVIEFNMYMTRTALSNMLHTARQLGFEEKLATFVIVVSAFTTADAHAYIERHLPFPDIAAAITDLGGSADECLQRVRKHAENNVGHADMVLSGFRAIARHKVAFSEDASLAFFARLVANAHVVQAQPGTSTSIQAGTSVLDEEAARVAFGFDERDSLFAALAKWCAFEIDPFSGRISEPSHFMRITIEEYLAEAKAAPTSPGSILKQQGFEAVLFERERRPGGVWAKTYYTATLQNVGFQYCLPDFTFEDADIEVDFHPTAAQIQAYLETAIKHKGLDVRLLHNIESATRIEPFDSSEADKSLKTELKSAAFETAPNGERASDTPAPIGFELDRAVSRLETGNGWLVCGTSPDGPFEERFDFILTATGLYTQPRPDGIPGQALFTGRILTPAEATPDTLRSLRKADKTVAVIGFGKTAVDLATDCADSGVKTVLVFREPRWLVPLKINGLHFTWALCTRMGTVMVPCWDYPTKATRFLHTHLSLLVAGFWAMVQMVTWAGFASHAWFKGAAARARIAALRPKTPLIDSLRTASVLEPPSFLDHVASGAIEPVHGAIAAYCNDGLKLEDGRTLRADAVLPCLGSAAPAFPFLPAGERALLEGMEGGPQLYRHLIHPRIPGLAVLGVNHGFLHFSHVQLSVLWLIAAWRGELLLPRAAAQEEAAALIRAWKAAHELPTAQSHCGVHARFAHYLDVLCADLGVRAVRHAFPLSAVMRFSTADYARVAEEYDALRAGERARGGALRRPVSDHIM</sequence>
<keyword evidence="2" id="KW-0274">FAD</keyword>
<organism evidence="4 5">
    <name type="scientific">Tribonema minus</name>
    <dbReference type="NCBI Taxonomy" id="303371"/>
    <lineage>
        <taxon>Eukaryota</taxon>
        <taxon>Sar</taxon>
        <taxon>Stramenopiles</taxon>
        <taxon>Ochrophyta</taxon>
        <taxon>PX clade</taxon>
        <taxon>Xanthophyceae</taxon>
        <taxon>Tribonematales</taxon>
        <taxon>Tribonemataceae</taxon>
        <taxon>Tribonema</taxon>
    </lineage>
</organism>
<dbReference type="OrthoDB" id="184416at2759"/>
<evidence type="ECO:0000313" key="5">
    <source>
        <dbReference type="Proteomes" id="UP000664859"/>
    </source>
</evidence>
<evidence type="ECO:0000256" key="3">
    <source>
        <dbReference type="ARBA" id="ARBA00023002"/>
    </source>
</evidence>
<dbReference type="AlphaFoldDB" id="A0A835YRZ3"/>
<gene>
    <name evidence="4" type="ORF">JKP88DRAFT_273797</name>
</gene>
<evidence type="ECO:0000256" key="1">
    <source>
        <dbReference type="ARBA" id="ARBA00022630"/>
    </source>
</evidence>
<comment type="caution">
    <text evidence="4">The sequence shown here is derived from an EMBL/GenBank/DDBJ whole genome shotgun (WGS) entry which is preliminary data.</text>
</comment>
<keyword evidence="1" id="KW-0285">Flavoprotein</keyword>
<dbReference type="SUPFAM" id="SSF51905">
    <property type="entry name" value="FAD/NAD(P)-binding domain"/>
    <property type="match status" value="2"/>
</dbReference>
<protein>
    <submittedName>
        <fullName evidence="4">Uncharacterized protein</fullName>
    </submittedName>
</protein>
<dbReference type="Gene3D" id="3.50.50.60">
    <property type="entry name" value="FAD/NAD(P)-binding domain"/>
    <property type="match status" value="3"/>
</dbReference>
<reference evidence="4" key="1">
    <citation type="submission" date="2021-02" db="EMBL/GenBank/DDBJ databases">
        <title>First Annotated Genome of the Yellow-green Alga Tribonema minus.</title>
        <authorList>
            <person name="Mahan K.M."/>
        </authorList>
    </citation>
    <scope>NUCLEOTIDE SEQUENCE</scope>
    <source>
        <strain evidence="4">UTEX B ZZ1240</strain>
    </source>
</reference>
<accession>A0A835YRZ3</accession>
<evidence type="ECO:0000313" key="4">
    <source>
        <dbReference type="EMBL" id="KAG5178535.1"/>
    </source>
</evidence>
<name>A0A835YRZ3_9STRA</name>
<dbReference type="InterPro" id="IPR036188">
    <property type="entry name" value="FAD/NAD-bd_sf"/>
</dbReference>
<keyword evidence="5" id="KW-1185">Reference proteome</keyword>
<evidence type="ECO:0000256" key="2">
    <source>
        <dbReference type="ARBA" id="ARBA00022827"/>
    </source>
</evidence>
<dbReference type="PANTHER" id="PTHR23023">
    <property type="entry name" value="DIMETHYLANILINE MONOOXYGENASE"/>
    <property type="match status" value="1"/>
</dbReference>
<keyword evidence="3" id="KW-0560">Oxidoreductase</keyword>
<dbReference type="GO" id="GO:0016491">
    <property type="term" value="F:oxidoreductase activity"/>
    <property type="evidence" value="ECO:0007669"/>
    <property type="project" value="UniProtKB-KW"/>
</dbReference>
<dbReference type="InterPro" id="IPR050346">
    <property type="entry name" value="FMO-like"/>
</dbReference>
<proteinExistence type="predicted"/>
<dbReference type="EMBL" id="JAFCMP010000514">
    <property type="protein sequence ID" value="KAG5178535.1"/>
    <property type="molecule type" value="Genomic_DNA"/>
</dbReference>